<feature type="region of interest" description="Disordered" evidence="1">
    <location>
        <begin position="102"/>
        <end position="143"/>
    </location>
</feature>
<dbReference type="SUPFAM" id="SSF56112">
    <property type="entry name" value="Protein kinase-like (PK-like)"/>
    <property type="match status" value="1"/>
</dbReference>
<protein>
    <submittedName>
        <fullName evidence="3">RHTO0S20e01398g2_1</fullName>
    </submittedName>
</protein>
<reference evidence="3" key="1">
    <citation type="journal article" date="2014" name="Genome Announc.">
        <title>Draft genome sequence of Rhodosporidium toruloides CECT1137, an oleaginous yeast of biotechnological interest.</title>
        <authorList>
            <person name="Morin N."/>
            <person name="Calcas X."/>
            <person name="Devillers H."/>
            <person name="Durrens P."/>
            <person name="Sherman D.J."/>
            <person name="Nicaud J.-M."/>
            <person name="Neuveglise C."/>
        </authorList>
    </citation>
    <scope>NUCLEOTIDE SEQUENCE</scope>
    <source>
        <strain evidence="3">CECT1137</strain>
    </source>
</reference>
<organism evidence="3">
    <name type="scientific">Rhodotorula toruloides</name>
    <name type="common">Yeast</name>
    <name type="synonym">Rhodosporidium toruloides</name>
    <dbReference type="NCBI Taxonomy" id="5286"/>
    <lineage>
        <taxon>Eukaryota</taxon>
        <taxon>Fungi</taxon>
        <taxon>Dikarya</taxon>
        <taxon>Basidiomycota</taxon>
        <taxon>Pucciniomycotina</taxon>
        <taxon>Microbotryomycetes</taxon>
        <taxon>Sporidiobolales</taxon>
        <taxon>Sporidiobolaceae</taxon>
        <taxon>Rhodotorula</taxon>
    </lineage>
</organism>
<dbReference type="GO" id="GO:0004672">
    <property type="term" value="F:protein kinase activity"/>
    <property type="evidence" value="ECO:0007669"/>
    <property type="project" value="InterPro"/>
</dbReference>
<evidence type="ECO:0000313" key="3">
    <source>
        <dbReference type="EMBL" id="CDR48789.1"/>
    </source>
</evidence>
<dbReference type="PROSITE" id="PS50011">
    <property type="entry name" value="PROTEIN_KINASE_DOM"/>
    <property type="match status" value="1"/>
</dbReference>
<dbReference type="InterPro" id="IPR011009">
    <property type="entry name" value="Kinase-like_dom_sf"/>
</dbReference>
<evidence type="ECO:0000259" key="2">
    <source>
        <dbReference type="PROSITE" id="PS50011"/>
    </source>
</evidence>
<proteinExistence type="predicted"/>
<sequence>MLPGSSARADQQGPPGSELVREGQAPHDVSHIDSDMAIGNSGADLSLRTPAGRPLRTSQMLRGTHRTSPYSPTDCPAAQQRDASSTASQAYTMATSFAAHIADTLPPPPTLPTASNVPPASAASPNASERPRKVAPPVSPPVRAPLLQPPDLCLKKRDGACLTITPPKLQGLRVHRKVTAYRPLTMDEVEGLDLIPLGERFDNGHVLYSPPLFRYGSSTSCVSTPDLSPSTFVDTSPAPCGSPQLSHRPPSEPSLLLFDSTPLATGSSAFVHALVTELAVVMKVSILEEDRAAIEREGRFYEQIGGKLDGVLPNFFGMFRGRPNGNDAVALLLSRHGKALEDFEVLLAEQRFVPFSVQLSSAAGDVALGCSSRSGRHELYAKLVRVHEVGIIHNDLEPFNVVYDRNSGDIRIIDLSRATSHACLGPTACAELQRFKRLLCVS</sequence>
<feature type="compositionally biased region" description="Polar residues" evidence="1">
    <location>
        <begin position="56"/>
        <end position="71"/>
    </location>
</feature>
<feature type="compositionally biased region" description="Basic and acidic residues" evidence="1">
    <location>
        <begin position="19"/>
        <end position="34"/>
    </location>
</feature>
<dbReference type="EMBL" id="LK052955">
    <property type="protein sequence ID" value="CDR48789.1"/>
    <property type="molecule type" value="Genomic_DNA"/>
</dbReference>
<gene>
    <name evidence="3" type="ORF">RHTO0S_20e01398g</name>
</gene>
<dbReference type="GO" id="GO:0005524">
    <property type="term" value="F:ATP binding"/>
    <property type="evidence" value="ECO:0007669"/>
    <property type="project" value="InterPro"/>
</dbReference>
<dbReference type="OrthoDB" id="427969at2759"/>
<dbReference type="InterPro" id="IPR000719">
    <property type="entry name" value="Prot_kinase_dom"/>
</dbReference>
<name>A0A061BNY7_RHOTO</name>
<feature type="domain" description="Protein kinase" evidence="2">
    <location>
        <begin position="257"/>
        <end position="442"/>
    </location>
</feature>
<dbReference type="Gene3D" id="1.10.510.10">
    <property type="entry name" value="Transferase(Phosphotransferase) domain 1"/>
    <property type="match status" value="1"/>
</dbReference>
<feature type="compositionally biased region" description="Low complexity" evidence="1">
    <location>
        <begin position="112"/>
        <end position="128"/>
    </location>
</feature>
<feature type="region of interest" description="Disordered" evidence="1">
    <location>
        <begin position="226"/>
        <end position="246"/>
    </location>
</feature>
<evidence type="ECO:0000256" key="1">
    <source>
        <dbReference type="SAM" id="MobiDB-lite"/>
    </source>
</evidence>
<accession>A0A061BNY7</accession>
<dbReference type="AlphaFoldDB" id="A0A061BNY7"/>
<feature type="region of interest" description="Disordered" evidence="1">
    <location>
        <begin position="1"/>
        <end position="89"/>
    </location>
</feature>